<dbReference type="InterPro" id="IPR009057">
    <property type="entry name" value="Homeodomain-like_sf"/>
</dbReference>
<gene>
    <name evidence="6" type="ORF">E4634_17635</name>
</gene>
<dbReference type="PANTHER" id="PTHR30055">
    <property type="entry name" value="HTH-TYPE TRANSCRIPTIONAL REGULATOR RUTR"/>
    <property type="match status" value="1"/>
</dbReference>
<dbReference type="PROSITE" id="PS01081">
    <property type="entry name" value="HTH_TETR_1"/>
    <property type="match status" value="1"/>
</dbReference>
<evidence type="ECO:0000256" key="3">
    <source>
        <dbReference type="ARBA" id="ARBA00023163"/>
    </source>
</evidence>
<keyword evidence="2 4" id="KW-0238">DNA-binding</keyword>
<accession>A0A4Z0LXB6</accession>
<dbReference type="GO" id="GO:0000976">
    <property type="term" value="F:transcription cis-regulatory region binding"/>
    <property type="evidence" value="ECO:0007669"/>
    <property type="project" value="TreeGrafter"/>
</dbReference>
<dbReference type="Pfam" id="PF17918">
    <property type="entry name" value="TetR_C_15"/>
    <property type="match status" value="1"/>
</dbReference>
<keyword evidence="7" id="KW-1185">Reference proteome</keyword>
<evidence type="ECO:0000256" key="2">
    <source>
        <dbReference type="ARBA" id="ARBA00023125"/>
    </source>
</evidence>
<dbReference type="PROSITE" id="PS50977">
    <property type="entry name" value="HTH_TETR_2"/>
    <property type="match status" value="1"/>
</dbReference>
<dbReference type="AlphaFoldDB" id="A0A4Z0LXB6"/>
<name>A0A4Z0LXB6_9GAMM</name>
<feature type="DNA-binding region" description="H-T-H motif" evidence="4">
    <location>
        <begin position="45"/>
        <end position="64"/>
    </location>
</feature>
<keyword evidence="1" id="KW-0805">Transcription regulation</keyword>
<dbReference type="EMBL" id="SRLE01000012">
    <property type="protein sequence ID" value="TGD71929.1"/>
    <property type="molecule type" value="Genomic_DNA"/>
</dbReference>
<dbReference type="InterPro" id="IPR041669">
    <property type="entry name" value="TetR_C_15"/>
</dbReference>
<sequence>MTTAVRQVELLAKQRPRQARAKRTYDAILTSASELLVEVGIERISTNLIAERAGVTVPALYRYFPNKYAVIHALGTRLMQKQNAAFATWLTGFLERENASEVLYHGHVVLRLIYDVIRNEPAGIEIFNALRAMAPLRELRLVSRREAADGLANFMSEVARVPRDETLTMHSRMTVDLACGVVEMAIEDNQLDPDVVMREGARMLQEYWRPYIRL</sequence>
<evidence type="ECO:0000259" key="5">
    <source>
        <dbReference type="PROSITE" id="PS50977"/>
    </source>
</evidence>
<evidence type="ECO:0000313" key="6">
    <source>
        <dbReference type="EMBL" id="TGD71929.1"/>
    </source>
</evidence>
<organism evidence="6 7">
    <name type="scientific">Mangrovimicrobium sediminis</name>
    <dbReference type="NCBI Taxonomy" id="2562682"/>
    <lineage>
        <taxon>Bacteria</taxon>
        <taxon>Pseudomonadati</taxon>
        <taxon>Pseudomonadota</taxon>
        <taxon>Gammaproteobacteria</taxon>
        <taxon>Cellvibrionales</taxon>
        <taxon>Halieaceae</taxon>
        <taxon>Mangrovimicrobium</taxon>
    </lineage>
</organism>
<dbReference type="Proteomes" id="UP000298050">
    <property type="component" value="Unassembled WGS sequence"/>
</dbReference>
<protein>
    <submittedName>
        <fullName evidence="6">TetR/AcrR family transcriptional regulator</fullName>
    </submittedName>
</protein>
<proteinExistence type="predicted"/>
<reference evidence="6 7" key="1">
    <citation type="submission" date="2019-04" db="EMBL/GenBank/DDBJ databases">
        <title>Taxonomy of novel Haliea sp. from mangrove soil of West Coast of India.</title>
        <authorList>
            <person name="Verma A."/>
            <person name="Kumar P."/>
            <person name="Krishnamurthi S."/>
        </authorList>
    </citation>
    <scope>NUCLEOTIDE SEQUENCE [LARGE SCALE GENOMIC DNA]</scope>
    <source>
        <strain evidence="6 7">SAOS-164</strain>
    </source>
</reference>
<dbReference type="PRINTS" id="PR00455">
    <property type="entry name" value="HTHTETR"/>
</dbReference>
<evidence type="ECO:0000313" key="7">
    <source>
        <dbReference type="Proteomes" id="UP000298050"/>
    </source>
</evidence>
<dbReference type="InterPro" id="IPR023772">
    <property type="entry name" value="DNA-bd_HTH_TetR-type_CS"/>
</dbReference>
<comment type="caution">
    <text evidence="6">The sequence shown here is derived from an EMBL/GenBank/DDBJ whole genome shotgun (WGS) entry which is preliminary data.</text>
</comment>
<dbReference type="Gene3D" id="1.10.357.10">
    <property type="entry name" value="Tetracycline Repressor, domain 2"/>
    <property type="match status" value="1"/>
</dbReference>
<dbReference type="InterPro" id="IPR001647">
    <property type="entry name" value="HTH_TetR"/>
</dbReference>
<dbReference type="InterPro" id="IPR050109">
    <property type="entry name" value="HTH-type_TetR-like_transc_reg"/>
</dbReference>
<evidence type="ECO:0000256" key="4">
    <source>
        <dbReference type="PROSITE-ProRule" id="PRU00335"/>
    </source>
</evidence>
<dbReference type="GO" id="GO:0003700">
    <property type="term" value="F:DNA-binding transcription factor activity"/>
    <property type="evidence" value="ECO:0007669"/>
    <property type="project" value="TreeGrafter"/>
</dbReference>
<dbReference type="OrthoDB" id="9816320at2"/>
<evidence type="ECO:0000256" key="1">
    <source>
        <dbReference type="ARBA" id="ARBA00023015"/>
    </source>
</evidence>
<dbReference type="SUPFAM" id="SSF46689">
    <property type="entry name" value="Homeodomain-like"/>
    <property type="match status" value="1"/>
</dbReference>
<dbReference type="PANTHER" id="PTHR30055:SF234">
    <property type="entry name" value="HTH-TYPE TRANSCRIPTIONAL REGULATOR BETI"/>
    <property type="match status" value="1"/>
</dbReference>
<dbReference type="Pfam" id="PF00440">
    <property type="entry name" value="TetR_N"/>
    <property type="match status" value="1"/>
</dbReference>
<dbReference type="RefSeq" id="WP_135445973.1">
    <property type="nucleotide sequence ID" value="NZ_SRLE01000012.1"/>
</dbReference>
<feature type="domain" description="HTH tetR-type" evidence="5">
    <location>
        <begin position="22"/>
        <end position="82"/>
    </location>
</feature>
<keyword evidence="3" id="KW-0804">Transcription</keyword>